<protein>
    <submittedName>
        <fullName evidence="1">Uncharacterized protein</fullName>
    </submittedName>
</protein>
<name>A0AAI9K5R5_9FIRM</name>
<evidence type="ECO:0000313" key="2">
    <source>
        <dbReference type="Proteomes" id="UP000660047"/>
    </source>
</evidence>
<organism evidence="1 2">
    <name type="scientific">Coprococcus eutactus</name>
    <dbReference type="NCBI Taxonomy" id="33043"/>
    <lineage>
        <taxon>Bacteria</taxon>
        <taxon>Bacillati</taxon>
        <taxon>Bacillota</taxon>
        <taxon>Clostridia</taxon>
        <taxon>Lachnospirales</taxon>
        <taxon>Lachnospiraceae</taxon>
        <taxon>Coprococcus</taxon>
    </lineage>
</organism>
<proteinExistence type="predicted"/>
<accession>A0AAI9K5R5</accession>
<dbReference type="EMBL" id="BLYL01000016">
    <property type="protein sequence ID" value="GFO95275.1"/>
    <property type="molecule type" value="Genomic_DNA"/>
</dbReference>
<gene>
    <name evidence="1" type="ORF">COEU31_23210</name>
</gene>
<sequence length="49" mass="5628">MQLRHINSYVEYVQLLIEIVQDSCGINAILYNLVITHDFIPITKGVLII</sequence>
<reference evidence="1" key="1">
    <citation type="submission" date="2020-06" db="EMBL/GenBank/DDBJ databases">
        <title>Characterization of fructooligosaccharide metabolism and fructooligosaccharide-degrading enzymes in human commensal butyrate producers.</title>
        <authorList>
            <person name="Tanno H."/>
            <person name="Fujii T."/>
            <person name="Hirano K."/>
            <person name="Maeno S."/>
            <person name="Tonozuka T."/>
            <person name="Sakamoto M."/>
            <person name="Ohkuma M."/>
            <person name="Tochio T."/>
            <person name="Endo A."/>
        </authorList>
    </citation>
    <scope>NUCLEOTIDE SEQUENCE</scope>
    <source>
        <strain evidence="1">JCM 31265</strain>
    </source>
</reference>
<comment type="caution">
    <text evidence="1">The sequence shown here is derived from an EMBL/GenBank/DDBJ whole genome shotgun (WGS) entry which is preliminary data.</text>
</comment>
<dbReference type="AlphaFoldDB" id="A0AAI9K5R5"/>
<dbReference type="Proteomes" id="UP000660047">
    <property type="component" value="Unassembled WGS sequence"/>
</dbReference>
<evidence type="ECO:0000313" key="1">
    <source>
        <dbReference type="EMBL" id="GFO95275.1"/>
    </source>
</evidence>